<dbReference type="InterPro" id="IPR006660">
    <property type="entry name" value="Arsenate_reductase-like"/>
</dbReference>
<name>A0A7W3NFP5_PRIAR</name>
<dbReference type="NCBIfam" id="NF009210">
    <property type="entry name" value="PRK12559.1"/>
    <property type="match status" value="1"/>
</dbReference>
<comment type="caution">
    <text evidence="2">The sequence shown here is derived from an EMBL/GenBank/DDBJ whole genome shotgun (WGS) entry which is preliminary data.</text>
</comment>
<accession>A0A7W3NFP5</accession>
<protein>
    <submittedName>
        <fullName evidence="2">Regulatory protein spx</fullName>
    </submittedName>
</protein>
<dbReference type="InterPro" id="IPR006504">
    <property type="entry name" value="Tscrpt_reg_Spx/MgsR"/>
</dbReference>
<dbReference type="PANTHER" id="PTHR30041:SF7">
    <property type="entry name" value="GLOBAL TRANSCRIPTIONAL REGULATOR SPX"/>
    <property type="match status" value="1"/>
</dbReference>
<dbReference type="NCBIfam" id="NF002459">
    <property type="entry name" value="PRK01655.1"/>
    <property type="match status" value="1"/>
</dbReference>
<reference evidence="2" key="1">
    <citation type="submission" date="2020-08" db="EMBL/GenBank/DDBJ databases">
        <title>Functional genomics of gut bacteria from endangered species of beetles.</title>
        <authorList>
            <person name="Carlos-Shanley C."/>
        </authorList>
    </citation>
    <scope>NUCLEOTIDE SEQUENCE [LARGE SCALE GENOMIC DNA]</scope>
    <source>
        <strain evidence="2">S00060</strain>
    </source>
</reference>
<proteinExistence type="inferred from homology"/>
<dbReference type="AlphaFoldDB" id="A0A7W3NFP5"/>
<dbReference type="Gene3D" id="3.40.30.10">
    <property type="entry name" value="Glutaredoxin"/>
    <property type="match status" value="1"/>
</dbReference>
<organism evidence="2 3">
    <name type="scientific">Priestia aryabhattai</name>
    <name type="common">Bacillus aryabhattai</name>
    <dbReference type="NCBI Taxonomy" id="412384"/>
    <lineage>
        <taxon>Bacteria</taxon>
        <taxon>Bacillati</taxon>
        <taxon>Bacillota</taxon>
        <taxon>Bacilli</taxon>
        <taxon>Bacillales</taxon>
        <taxon>Bacillaceae</taxon>
        <taxon>Priestia</taxon>
    </lineage>
</organism>
<gene>
    <name evidence="2" type="ORF">HNP21_005245</name>
</gene>
<evidence type="ECO:0000313" key="3">
    <source>
        <dbReference type="Proteomes" id="UP000543174"/>
    </source>
</evidence>
<dbReference type="Pfam" id="PF03960">
    <property type="entry name" value="ArsC"/>
    <property type="match status" value="1"/>
</dbReference>
<dbReference type="PROSITE" id="PS51353">
    <property type="entry name" value="ARSC"/>
    <property type="match status" value="1"/>
</dbReference>
<dbReference type="SUPFAM" id="SSF52833">
    <property type="entry name" value="Thioredoxin-like"/>
    <property type="match status" value="1"/>
</dbReference>
<dbReference type="Proteomes" id="UP000543174">
    <property type="component" value="Unassembled WGS sequence"/>
</dbReference>
<dbReference type="InterPro" id="IPR036249">
    <property type="entry name" value="Thioredoxin-like_sf"/>
</dbReference>
<dbReference type="EMBL" id="JACJHT010000008">
    <property type="protein sequence ID" value="MBA9042112.1"/>
    <property type="molecule type" value="Genomic_DNA"/>
</dbReference>
<sequence length="168" mass="20008">MINLYTTTSCNSCRKAKAWFEENQIDYIERNISHDPLKEDEIKSILSMTEKGTDEIISTRSKILQKLNIEIDTLSLQELYKLLRTHPTILRRPIIQDEKMLQIGYKEEEIRVFIPRRLRTFTIIEQSTVDNHWRVIEERLTDTFTSKLDCNKRHRQCSKAYVSDSKNE</sequence>
<evidence type="ECO:0000313" key="2">
    <source>
        <dbReference type="EMBL" id="MBA9042112.1"/>
    </source>
</evidence>
<dbReference type="NCBIfam" id="TIGR01617">
    <property type="entry name" value="arsC_related"/>
    <property type="match status" value="1"/>
</dbReference>
<keyword evidence="3" id="KW-1185">Reference proteome</keyword>
<dbReference type="PANTHER" id="PTHR30041">
    <property type="entry name" value="ARSENATE REDUCTASE"/>
    <property type="match status" value="1"/>
</dbReference>
<comment type="similarity">
    <text evidence="1">Belongs to the ArsC family.</text>
</comment>
<evidence type="ECO:0000256" key="1">
    <source>
        <dbReference type="PROSITE-ProRule" id="PRU01282"/>
    </source>
</evidence>
<dbReference type="CDD" id="cd03032">
    <property type="entry name" value="ArsC_Spx"/>
    <property type="match status" value="1"/>
</dbReference>